<keyword evidence="3 6" id="KW-0812">Transmembrane</keyword>
<dbReference type="Pfam" id="PF02588">
    <property type="entry name" value="YitT_membrane"/>
    <property type="match status" value="1"/>
</dbReference>
<evidence type="ECO:0000256" key="1">
    <source>
        <dbReference type="ARBA" id="ARBA00004651"/>
    </source>
</evidence>
<dbReference type="Pfam" id="PF10035">
    <property type="entry name" value="DUF2179"/>
    <property type="match status" value="1"/>
</dbReference>
<sequence>MDFLEVFLYYKDSMGGTAMKSTRRWQQLLLNSLAIILGNTLYSLAVALFLEPAGLITGGATGIALAFGRLTGLSVSGFLFLFNMSMLVWGWAVLGKKFALNTLASSVLSPAFLGLFERLLDGRVLTEDIFLCTIFSGLGIGVALGMVIRAGASTGGMDIPPLVLQKWFRWPVSITMMLFDIAILLVQAAFSQPEQVLYGIVLVITHTIVMDKMLMLGDSRTEVKIISTRSDEIRTAILAEIDRGVTVLHGEGGYTGEPSEVLLSVISNRELPRLEKLVHSIDPACFLIVSRVTEVSGRGFSMEKEYQ</sequence>
<feature type="transmembrane region" description="Helical" evidence="6">
    <location>
        <begin position="196"/>
        <end position="214"/>
    </location>
</feature>
<dbReference type="PANTHER" id="PTHR33545">
    <property type="entry name" value="UPF0750 MEMBRANE PROTEIN YITT-RELATED"/>
    <property type="match status" value="1"/>
</dbReference>
<comment type="caution">
    <text evidence="8">The sequence shown here is derived from an EMBL/GenBank/DDBJ whole genome shotgun (WGS) entry which is preliminary data.</text>
</comment>
<dbReference type="PANTHER" id="PTHR33545:SF5">
    <property type="entry name" value="UPF0750 MEMBRANE PROTEIN YITT"/>
    <property type="match status" value="1"/>
</dbReference>
<reference evidence="8 9" key="1">
    <citation type="submission" date="2018-08" db="EMBL/GenBank/DDBJ databases">
        <title>A genome reference for cultivated species of the human gut microbiota.</title>
        <authorList>
            <person name="Zou Y."/>
            <person name="Xue W."/>
            <person name="Luo G."/>
        </authorList>
    </citation>
    <scope>NUCLEOTIDE SEQUENCE [LARGE SCALE GENOMIC DNA]</scope>
    <source>
        <strain evidence="8 9">AF36-11AT</strain>
    </source>
</reference>
<proteinExistence type="predicted"/>
<feature type="domain" description="DUF2179" evidence="7">
    <location>
        <begin position="243"/>
        <end position="297"/>
    </location>
</feature>
<keyword evidence="5 6" id="KW-0472">Membrane</keyword>
<dbReference type="Proteomes" id="UP000261140">
    <property type="component" value="Unassembled WGS sequence"/>
</dbReference>
<dbReference type="InterPro" id="IPR015867">
    <property type="entry name" value="N-reg_PII/ATP_PRibTrfase_C"/>
</dbReference>
<feature type="transmembrane region" description="Helical" evidence="6">
    <location>
        <begin position="168"/>
        <end position="190"/>
    </location>
</feature>
<keyword evidence="4 6" id="KW-1133">Transmembrane helix</keyword>
<dbReference type="GO" id="GO:0005886">
    <property type="term" value="C:plasma membrane"/>
    <property type="evidence" value="ECO:0007669"/>
    <property type="project" value="UniProtKB-SubCell"/>
</dbReference>
<organism evidence="8 9">
    <name type="scientific">Faecalibacterium prausnitzii</name>
    <dbReference type="NCBI Taxonomy" id="853"/>
    <lineage>
        <taxon>Bacteria</taxon>
        <taxon>Bacillati</taxon>
        <taxon>Bacillota</taxon>
        <taxon>Clostridia</taxon>
        <taxon>Eubacteriales</taxon>
        <taxon>Oscillospiraceae</taxon>
        <taxon>Faecalibacterium</taxon>
    </lineage>
</organism>
<gene>
    <name evidence="8" type="ORF">DWZ89_09160</name>
</gene>
<keyword evidence="2" id="KW-1003">Cell membrane</keyword>
<evidence type="ECO:0000256" key="6">
    <source>
        <dbReference type="SAM" id="Phobius"/>
    </source>
</evidence>
<dbReference type="CDD" id="cd16380">
    <property type="entry name" value="YitT_C"/>
    <property type="match status" value="1"/>
</dbReference>
<comment type="subcellular location">
    <subcellularLocation>
        <location evidence="1">Cell membrane</location>
        <topology evidence="1">Multi-pass membrane protein</topology>
    </subcellularLocation>
</comment>
<evidence type="ECO:0000256" key="4">
    <source>
        <dbReference type="ARBA" id="ARBA00022989"/>
    </source>
</evidence>
<evidence type="ECO:0000256" key="2">
    <source>
        <dbReference type="ARBA" id="ARBA00022475"/>
    </source>
</evidence>
<dbReference type="PIRSF" id="PIRSF006483">
    <property type="entry name" value="Membrane_protein_YitT"/>
    <property type="match status" value="1"/>
</dbReference>
<dbReference type="InterPro" id="IPR003740">
    <property type="entry name" value="YitT"/>
</dbReference>
<dbReference type="EMBL" id="QVEQ01000007">
    <property type="protein sequence ID" value="RGB70843.1"/>
    <property type="molecule type" value="Genomic_DNA"/>
</dbReference>
<dbReference type="AlphaFoldDB" id="A0A3E2TAS2"/>
<evidence type="ECO:0000313" key="8">
    <source>
        <dbReference type="EMBL" id="RGB70843.1"/>
    </source>
</evidence>
<evidence type="ECO:0000256" key="3">
    <source>
        <dbReference type="ARBA" id="ARBA00022692"/>
    </source>
</evidence>
<feature type="transmembrane region" description="Helical" evidence="6">
    <location>
        <begin position="28"/>
        <end position="50"/>
    </location>
</feature>
<feature type="transmembrane region" description="Helical" evidence="6">
    <location>
        <begin position="128"/>
        <end position="148"/>
    </location>
</feature>
<evidence type="ECO:0000259" key="7">
    <source>
        <dbReference type="Pfam" id="PF10035"/>
    </source>
</evidence>
<dbReference type="InterPro" id="IPR051461">
    <property type="entry name" value="UPF0750_membrane"/>
</dbReference>
<protein>
    <submittedName>
        <fullName evidence="8">YitT family protein</fullName>
    </submittedName>
</protein>
<dbReference type="InterPro" id="IPR019264">
    <property type="entry name" value="DUF2179"/>
</dbReference>
<evidence type="ECO:0000256" key="5">
    <source>
        <dbReference type="ARBA" id="ARBA00023136"/>
    </source>
</evidence>
<dbReference type="Gene3D" id="3.30.70.120">
    <property type="match status" value="1"/>
</dbReference>
<feature type="transmembrane region" description="Helical" evidence="6">
    <location>
        <begin position="70"/>
        <end position="91"/>
    </location>
</feature>
<accession>A0A3E2TAS2</accession>
<evidence type="ECO:0000313" key="9">
    <source>
        <dbReference type="Proteomes" id="UP000261140"/>
    </source>
</evidence>
<name>A0A3E2TAS2_9FIRM</name>